<dbReference type="InterPro" id="IPR011335">
    <property type="entry name" value="Restrct_endonuc-II-like"/>
</dbReference>
<keyword evidence="3" id="KW-1185">Reference proteome</keyword>
<dbReference type="EMBL" id="CAJVPK010000991">
    <property type="protein sequence ID" value="CAG8564128.1"/>
    <property type="molecule type" value="Genomic_DNA"/>
</dbReference>
<dbReference type="GO" id="GO:0009307">
    <property type="term" value="P:DNA restriction-modification system"/>
    <property type="evidence" value="ECO:0007669"/>
    <property type="project" value="InterPro"/>
</dbReference>
<feature type="domain" description="Restriction endonuclease type IV Mrr" evidence="1">
    <location>
        <begin position="42"/>
        <end position="145"/>
    </location>
</feature>
<dbReference type="SUPFAM" id="SSF52980">
    <property type="entry name" value="Restriction endonuclease-like"/>
    <property type="match status" value="1"/>
</dbReference>
<evidence type="ECO:0000313" key="3">
    <source>
        <dbReference type="Proteomes" id="UP000789706"/>
    </source>
</evidence>
<feature type="non-terminal residue" evidence="2">
    <location>
        <position position="179"/>
    </location>
</feature>
<evidence type="ECO:0000259" key="1">
    <source>
        <dbReference type="Pfam" id="PF04471"/>
    </source>
</evidence>
<dbReference type="GO" id="GO:0003677">
    <property type="term" value="F:DNA binding"/>
    <property type="evidence" value="ECO:0007669"/>
    <property type="project" value="InterPro"/>
</dbReference>
<comment type="caution">
    <text evidence="2">The sequence shown here is derived from an EMBL/GenBank/DDBJ whole genome shotgun (WGS) entry which is preliminary data.</text>
</comment>
<organism evidence="2 3">
    <name type="scientific">Diversispora eburnea</name>
    <dbReference type="NCBI Taxonomy" id="1213867"/>
    <lineage>
        <taxon>Eukaryota</taxon>
        <taxon>Fungi</taxon>
        <taxon>Fungi incertae sedis</taxon>
        <taxon>Mucoromycota</taxon>
        <taxon>Glomeromycotina</taxon>
        <taxon>Glomeromycetes</taxon>
        <taxon>Diversisporales</taxon>
        <taxon>Diversisporaceae</taxon>
        <taxon>Diversispora</taxon>
    </lineage>
</organism>
<dbReference type="GO" id="GO:0004519">
    <property type="term" value="F:endonuclease activity"/>
    <property type="evidence" value="ECO:0007669"/>
    <property type="project" value="InterPro"/>
</dbReference>
<dbReference type="GO" id="GO:0006302">
    <property type="term" value="P:double-strand break repair"/>
    <property type="evidence" value="ECO:0007669"/>
    <property type="project" value="UniProtKB-ARBA"/>
</dbReference>
<proteinExistence type="predicted"/>
<dbReference type="InterPro" id="IPR007560">
    <property type="entry name" value="Restrct_endonuc_IV_Mrr"/>
</dbReference>
<dbReference type="Proteomes" id="UP000789706">
    <property type="component" value="Unassembled WGS sequence"/>
</dbReference>
<dbReference type="AlphaFoldDB" id="A0A9N9BGT8"/>
<gene>
    <name evidence="2" type="ORF">DEBURN_LOCUS7737</name>
</gene>
<protein>
    <submittedName>
        <fullName evidence="2">3401_t:CDS:1</fullName>
    </submittedName>
</protein>
<sequence length="179" mass="20475">MVPYRKNYRETPTGTLRYRSQETTASSNKRIKGQELEIRTYEFLKNYGLDVTRTCDGYYNRNTQRYISTGDGGKDMIARYKEKNILVQCKNHEAEIGSPIIRQLIGCMNNKHDYGIIVAKGFNSGAKRIAESSKEKIVLATIETLGTELTKLLNNQVMEQEEEITIKNPEGNIHINFST</sequence>
<name>A0A9N9BGT8_9GLOM</name>
<accession>A0A9N9BGT8</accession>
<dbReference type="Pfam" id="PF04471">
    <property type="entry name" value="Mrr_cat"/>
    <property type="match status" value="1"/>
</dbReference>
<dbReference type="OrthoDB" id="2422699at2759"/>
<reference evidence="2" key="1">
    <citation type="submission" date="2021-06" db="EMBL/GenBank/DDBJ databases">
        <authorList>
            <person name="Kallberg Y."/>
            <person name="Tangrot J."/>
            <person name="Rosling A."/>
        </authorList>
    </citation>
    <scope>NUCLEOTIDE SEQUENCE</scope>
    <source>
        <strain evidence="2">AZ414A</strain>
    </source>
</reference>
<dbReference type="Gene3D" id="3.40.1350.10">
    <property type="match status" value="1"/>
</dbReference>
<dbReference type="InterPro" id="IPR011856">
    <property type="entry name" value="tRNA_endonuc-like_dom_sf"/>
</dbReference>
<evidence type="ECO:0000313" key="2">
    <source>
        <dbReference type="EMBL" id="CAG8564128.1"/>
    </source>
</evidence>